<reference evidence="4" key="1">
    <citation type="journal article" date="2021" name="Mol. Plant Microbe Interact.">
        <title>Complete Genome Sequence of the Plant-Pathogenic Fungus Colletotrichum lupini.</title>
        <authorList>
            <person name="Baroncelli R."/>
            <person name="Pensec F."/>
            <person name="Da Lio D."/>
            <person name="Boufleur T."/>
            <person name="Vicente I."/>
            <person name="Sarrocco S."/>
            <person name="Picot A."/>
            <person name="Baraldi E."/>
            <person name="Sukno S."/>
            <person name="Thon M."/>
            <person name="Le Floch G."/>
        </authorList>
    </citation>
    <scope>NUCLEOTIDE SEQUENCE</scope>
    <source>
        <strain evidence="4">IMI 504893</strain>
    </source>
</reference>
<gene>
    <name evidence="4" type="ORF">CLUP02_03851</name>
</gene>
<feature type="compositionally biased region" description="Low complexity" evidence="2">
    <location>
        <begin position="772"/>
        <end position="789"/>
    </location>
</feature>
<dbReference type="PANTHER" id="PTHR22957:SF337">
    <property type="entry name" value="TBC1 DOMAIN FAMILY MEMBER 5"/>
    <property type="match status" value="1"/>
</dbReference>
<dbReference type="SMART" id="SM00164">
    <property type="entry name" value="TBC"/>
    <property type="match status" value="1"/>
</dbReference>
<dbReference type="FunFam" id="1.10.8.270:FF:000031">
    <property type="entry name" value="TBC1 domain family member 5"/>
    <property type="match status" value="1"/>
</dbReference>
<keyword evidence="5" id="KW-1185">Reference proteome</keyword>
<evidence type="ECO:0000256" key="1">
    <source>
        <dbReference type="ARBA" id="ARBA00022468"/>
    </source>
</evidence>
<name>A0A9Q8SJC1_9PEZI</name>
<dbReference type="KEGG" id="clup:CLUP02_03851"/>
<organism evidence="4 5">
    <name type="scientific">Colletotrichum lupini</name>
    <dbReference type="NCBI Taxonomy" id="145971"/>
    <lineage>
        <taxon>Eukaryota</taxon>
        <taxon>Fungi</taxon>
        <taxon>Dikarya</taxon>
        <taxon>Ascomycota</taxon>
        <taxon>Pezizomycotina</taxon>
        <taxon>Sordariomycetes</taxon>
        <taxon>Hypocreomycetidae</taxon>
        <taxon>Glomerellales</taxon>
        <taxon>Glomerellaceae</taxon>
        <taxon>Colletotrichum</taxon>
        <taxon>Colletotrichum acutatum species complex</taxon>
    </lineage>
</organism>
<dbReference type="GeneID" id="73337878"/>
<dbReference type="Gene3D" id="1.10.472.80">
    <property type="entry name" value="Ypt/Rab-GAP domain of gyp1p, domain 3"/>
    <property type="match status" value="1"/>
</dbReference>
<dbReference type="PROSITE" id="PS50086">
    <property type="entry name" value="TBC_RABGAP"/>
    <property type="match status" value="1"/>
</dbReference>
<dbReference type="InterPro" id="IPR035969">
    <property type="entry name" value="Rab-GAP_TBC_sf"/>
</dbReference>
<dbReference type="SUPFAM" id="SSF47923">
    <property type="entry name" value="Ypt/Rab-GAP domain of gyp1p"/>
    <property type="match status" value="2"/>
</dbReference>
<dbReference type="Gene3D" id="1.10.8.270">
    <property type="entry name" value="putative rabgap domain of human tbc1 domain family member 14 like domains"/>
    <property type="match status" value="1"/>
</dbReference>
<dbReference type="InterPro" id="IPR000195">
    <property type="entry name" value="Rab-GAP-TBC_dom"/>
</dbReference>
<feature type="region of interest" description="Disordered" evidence="2">
    <location>
        <begin position="481"/>
        <end position="516"/>
    </location>
</feature>
<dbReference type="RefSeq" id="XP_049140011.1">
    <property type="nucleotide sequence ID" value="XM_049282868.1"/>
</dbReference>
<dbReference type="EMBL" id="CP019474">
    <property type="protein sequence ID" value="UQC78374.1"/>
    <property type="molecule type" value="Genomic_DNA"/>
</dbReference>
<keyword evidence="1" id="KW-0343">GTPase activation</keyword>
<dbReference type="Pfam" id="PF00566">
    <property type="entry name" value="RabGAP-TBC"/>
    <property type="match status" value="1"/>
</dbReference>
<dbReference type="AlphaFoldDB" id="A0A9Q8SJC1"/>
<feature type="domain" description="Rab-GAP TBC" evidence="3">
    <location>
        <begin position="115"/>
        <end position="404"/>
    </location>
</feature>
<accession>A0A9Q8SJC1</accession>
<dbReference type="Proteomes" id="UP000830671">
    <property type="component" value="Chromosome 2"/>
</dbReference>
<evidence type="ECO:0000259" key="3">
    <source>
        <dbReference type="PROSITE" id="PS50086"/>
    </source>
</evidence>
<sequence length="927" mass="103200">MHENCPATGTDMTWTDRGTPAFCRCPSIAVSGLSYLIRYDERYFGLAQASAIALTTSQSIANLISSYRGLRGALPLLYKMRTLDEAQKRWTETLKHAGNLSDLQNAVRYNGPSSPCISGLRSICWKAFLLMPDVPSSYWVPQLAESRSFYLERRDHFLKFIKHPEELAQVAIDPLTDDPKVSSMKPVSQLQIFNSHVIQSPWNTVRQDEIIRAEIAQDVRRLPDEPFYQEEQTQTMIIDALFVYCKLHPNSGGYRQGMHELLAPILFVVNKDALDAAAISPIGTNVDTKMLAMLDSLYVEHDAFALFSKIMERARAFYEVQDSISRAAMSSASKDRVETSAIVEKSKHIHEVCLAKVDPELANHLKDIEILPQIFLIRWIRLLFGREFPFDETLVLWDTLFAVDSSLSLIDLICVAMLLRIRWSLLEADYSVCLQLLLKYPAPEAPHGPHTFVDDAMYLKTHLNVSGGVSLLLKYTGKMPSTTQSASNSRPTTPMGQAFSSFRNRTKGGQSPIPSASRFIQQQGGVEALFQGAAKSVLERGEKLGINQAVRDAMGDIKRNMQGLNEVRYPPRMARQLLGDDSAAQAIAAIEQRNKLLANMLDETVTSLRSLATTNLEDKVKMLELVEVAAAKVQFVKVYLEDPTIEVPNLEGFTSPPPEEANTETLMEIDANDSAVLGAAVAAESVAGVISTLSLDEHEKTKPPTSKTAIPDVMDITQEAPADKPAEHPSALVSSPKADAPRVKPLERPQPPIPTRSTLAQSSFSWMLEPDQSAQSASPPKLPKSSSGGAHRKKPSGNISRERNAFLFGEVVADSEDQTMPIKSDDIFGLQPMDKPKSPFPSQLYDNYDVMLAQRCVVLIRSREIRPLQYWTIARLSHENRRTFSISSHLRFLSLLVESYQRRAINEADCGNHWAPNDQILILVVPQ</sequence>
<protein>
    <submittedName>
        <fullName evidence="4">WD repeat domain-containing protein</fullName>
    </submittedName>
</protein>
<feature type="compositionally biased region" description="Polar residues" evidence="2">
    <location>
        <begin position="755"/>
        <end position="765"/>
    </location>
</feature>
<dbReference type="PANTHER" id="PTHR22957">
    <property type="entry name" value="TBC1 DOMAIN FAMILY MEMBER GTPASE-ACTIVATING PROTEIN"/>
    <property type="match status" value="1"/>
</dbReference>
<evidence type="ECO:0000313" key="5">
    <source>
        <dbReference type="Proteomes" id="UP000830671"/>
    </source>
</evidence>
<dbReference type="GO" id="GO:0005096">
    <property type="term" value="F:GTPase activator activity"/>
    <property type="evidence" value="ECO:0007669"/>
    <property type="project" value="UniProtKB-KW"/>
</dbReference>
<dbReference type="FunFam" id="1.10.472.80:FF:000038">
    <property type="entry name" value="TBC1 domain family member 5"/>
    <property type="match status" value="1"/>
</dbReference>
<evidence type="ECO:0000256" key="2">
    <source>
        <dbReference type="SAM" id="MobiDB-lite"/>
    </source>
</evidence>
<evidence type="ECO:0000313" key="4">
    <source>
        <dbReference type="EMBL" id="UQC78374.1"/>
    </source>
</evidence>
<feature type="region of interest" description="Disordered" evidence="2">
    <location>
        <begin position="722"/>
        <end position="799"/>
    </location>
</feature>
<proteinExistence type="predicted"/>